<dbReference type="AlphaFoldDB" id="A0A848N1J0"/>
<gene>
    <name evidence="1" type="ORF">HIO71_12195</name>
</gene>
<dbReference type="Proteomes" id="UP000548067">
    <property type="component" value="Unassembled WGS sequence"/>
</dbReference>
<name>A0A848N1J0_9FLAO</name>
<accession>A0A848N1J0</accession>
<organism evidence="1 2">
    <name type="scientific">Chryseobacterium aquaticum</name>
    <dbReference type="NCBI Taxonomy" id="452084"/>
    <lineage>
        <taxon>Bacteria</taxon>
        <taxon>Pseudomonadati</taxon>
        <taxon>Bacteroidota</taxon>
        <taxon>Flavobacteriia</taxon>
        <taxon>Flavobacteriales</taxon>
        <taxon>Weeksellaceae</taxon>
        <taxon>Chryseobacterium group</taxon>
        <taxon>Chryseobacterium</taxon>
    </lineage>
</organism>
<sequence>MNELKGNVVELIQEQHPTKKGVILIKGKYEDGTYAERVLSIVTTSNEEIEQYKSIIIDEETSYDKARKKMLKQPIKDNSDRSLEELMRAL</sequence>
<dbReference type="RefSeq" id="WP_169321680.1">
    <property type="nucleotide sequence ID" value="NZ_JABCJF010000006.1"/>
</dbReference>
<protein>
    <submittedName>
        <fullName evidence="1">Uncharacterized protein</fullName>
    </submittedName>
</protein>
<proteinExistence type="predicted"/>
<reference evidence="1 2" key="1">
    <citation type="submission" date="2020-04" db="EMBL/GenBank/DDBJ databases">
        <title>Genome analysis and antimicrobial resistance characteristics of Chryseobacterium aquaticum isolated from farmed salmonids.</title>
        <authorList>
            <person name="Saticioglu I.B."/>
            <person name="Duman M."/>
            <person name="Altun S."/>
        </authorList>
    </citation>
    <scope>NUCLEOTIDE SEQUENCE [LARGE SCALE GENOMIC DNA]</scope>
    <source>
        <strain evidence="1 2">C-174</strain>
    </source>
</reference>
<evidence type="ECO:0000313" key="1">
    <source>
        <dbReference type="EMBL" id="NMR34947.1"/>
    </source>
</evidence>
<evidence type="ECO:0000313" key="2">
    <source>
        <dbReference type="Proteomes" id="UP000548067"/>
    </source>
</evidence>
<comment type="caution">
    <text evidence="1">The sequence shown here is derived from an EMBL/GenBank/DDBJ whole genome shotgun (WGS) entry which is preliminary data.</text>
</comment>
<dbReference type="EMBL" id="JABCJF010000006">
    <property type="protein sequence ID" value="NMR34947.1"/>
    <property type="molecule type" value="Genomic_DNA"/>
</dbReference>